<feature type="signal peptide" evidence="1">
    <location>
        <begin position="1"/>
        <end position="25"/>
    </location>
</feature>
<dbReference type="InterPro" id="IPR003646">
    <property type="entry name" value="SH3-like_bac-type"/>
</dbReference>
<protein>
    <recommendedName>
        <fullName evidence="2">SH3b domain-containing protein</fullName>
    </recommendedName>
</protein>
<dbReference type="RefSeq" id="WP_045056257.1">
    <property type="nucleotide sequence ID" value="NZ_CAWMDP010000018.1"/>
</dbReference>
<comment type="caution">
    <text evidence="3">The sequence shown here is derived from an EMBL/GenBank/DDBJ whole genome shotgun (WGS) entry which is preliminary data.</text>
</comment>
<evidence type="ECO:0000259" key="2">
    <source>
        <dbReference type="Pfam" id="PF08239"/>
    </source>
</evidence>
<reference evidence="3 4" key="1">
    <citation type="submission" date="2015-02" db="EMBL/GenBank/DDBJ databases">
        <title>Draft genome of a novel marine cyanobacterium (Chroococcales) isolated from South Atlantic Ocean.</title>
        <authorList>
            <person name="Rigonato J."/>
            <person name="Alvarenga D.O."/>
            <person name="Branco L.H."/>
            <person name="Varani A.M."/>
            <person name="Brandini F.P."/>
            <person name="Fiore M.F."/>
        </authorList>
    </citation>
    <scope>NUCLEOTIDE SEQUENCE [LARGE SCALE GENOMIC DNA]</scope>
    <source>
        <strain evidence="3 4">CENA595</strain>
    </source>
</reference>
<gene>
    <name evidence="3" type="ORF">UH38_18950</name>
</gene>
<dbReference type="AlphaFoldDB" id="A0A0D8ZNB4"/>
<feature type="chain" id="PRO_5002337157" description="SH3b domain-containing protein" evidence="1">
    <location>
        <begin position="26"/>
        <end position="115"/>
    </location>
</feature>
<dbReference type="EMBL" id="JYON01000025">
    <property type="protein sequence ID" value="KJH70235.1"/>
    <property type="molecule type" value="Genomic_DNA"/>
</dbReference>
<proteinExistence type="predicted"/>
<dbReference type="Proteomes" id="UP000032452">
    <property type="component" value="Unassembled WGS sequence"/>
</dbReference>
<evidence type="ECO:0000256" key="1">
    <source>
        <dbReference type="SAM" id="SignalP"/>
    </source>
</evidence>
<dbReference type="Gene3D" id="2.30.30.40">
    <property type="entry name" value="SH3 Domains"/>
    <property type="match status" value="1"/>
</dbReference>
<accession>A0A0D8ZNB4</accession>
<keyword evidence="4" id="KW-1185">Reference proteome</keyword>
<organism evidence="3 4">
    <name type="scientific">Aliterella atlantica CENA595</name>
    <dbReference type="NCBI Taxonomy" id="1618023"/>
    <lineage>
        <taxon>Bacteria</taxon>
        <taxon>Bacillati</taxon>
        <taxon>Cyanobacteriota</taxon>
        <taxon>Cyanophyceae</taxon>
        <taxon>Chroococcidiopsidales</taxon>
        <taxon>Aliterellaceae</taxon>
        <taxon>Aliterella</taxon>
    </lineage>
</organism>
<dbReference type="Pfam" id="PF08239">
    <property type="entry name" value="SH3_3"/>
    <property type="match status" value="1"/>
</dbReference>
<feature type="domain" description="SH3b" evidence="2">
    <location>
        <begin position="56"/>
        <end position="110"/>
    </location>
</feature>
<name>A0A0D8ZNB4_9CYAN</name>
<sequence>MLKTSRLKTLMACTLILGAASPVTAQVGPGLGRTDTVSSYRTENYANVCTRNSNGRLSLRTGPGQQYKKVKEIANGNVVGLVGGQYSSDGFYWWKVLHNGNQGWVRADFVCGDPQ</sequence>
<dbReference type="STRING" id="1618023.UH38_18950"/>
<evidence type="ECO:0000313" key="4">
    <source>
        <dbReference type="Proteomes" id="UP000032452"/>
    </source>
</evidence>
<keyword evidence="1" id="KW-0732">Signal</keyword>
<evidence type="ECO:0000313" key="3">
    <source>
        <dbReference type="EMBL" id="KJH70235.1"/>
    </source>
</evidence>